<dbReference type="SUPFAM" id="SSF57783">
    <property type="entry name" value="Zinc beta-ribbon"/>
    <property type="match status" value="1"/>
</dbReference>
<keyword evidence="8" id="KW-0539">Nucleus</keyword>
<evidence type="ECO:0000256" key="5">
    <source>
        <dbReference type="ARBA" id="ARBA00022771"/>
    </source>
</evidence>
<evidence type="ECO:0000259" key="13">
    <source>
        <dbReference type="PROSITE" id="PS51133"/>
    </source>
</evidence>
<dbReference type="STRING" id="1213857.A0A484FUJ7"/>
<dbReference type="Pfam" id="PF02150">
    <property type="entry name" value="Zn_ribbon_RPB9"/>
    <property type="match status" value="1"/>
</dbReference>
<dbReference type="FunFam" id="2.20.25.10:FF:000005">
    <property type="entry name" value="DNA-directed RNA polymerase subunit"/>
    <property type="match status" value="1"/>
</dbReference>
<evidence type="ECO:0000313" key="15">
    <source>
        <dbReference type="Proteomes" id="UP000014480"/>
    </source>
</evidence>
<keyword evidence="3 12" id="KW-0240">DNA-directed RNA polymerase</keyword>
<accession>A0A484FUJ7</accession>
<keyword evidence="7 12" id="KW-0804">Transcription</keyword>
<reference evidence="15" key="2">
    <citation type="journal article" date="2019" name="Mol. Plant Microbe Interact.">
        <title>Genome sequence resources for four phytopathogenic fungi from the Colletotrichum orbiculare species complex.</title>
        <authorList>
            <person name="Gan P."/>
            <person name="Tsushima A."/>
            <person name="Narusaka M."/>
            <person name="Narusaka Y."/>
            <person name="Takano Y."/>
            <person name="Kubo Y."/>
            <person name="Shirasu K."/>
        </authorList>
    </citation>
    <scope>GENOME REANNOTATION</scope>
    <source>
        <strain evidence="15">104-T / ATCC 96160 / CBS 514.97 / LARS 414 / MAFF 240422</strain>
    </source>
</reference>
<comment type="similarity">
    <text evidence="12">Belongs to the archaeal rpoM/eukaryotic RPA12/RPB9/RPC11 RNA polymerase family.</text>
</comment>
<dbReference type="PROSITE" id="PS51133">
    <property type="entry name" value="ZF_TFIIS_2"/>
    <property type="match status" value="1"/>
</dbReference>
<evidence type="ECO:0000256" key="4">
    <source>
        <dbReference type="ARBA" id="ARBA00022723"/>
    </source>
</evidence>
<dbReference type="SMART" id="SM00440">
    <property type="entry name" value="ZnF_C2C2"/>
    <property type="match status" value="1"/>
</dbReference>
<evidence type="ECO:0000256" key="9">
    <source>
        <dbReference type="ARBA" id="ARBA00029985"/>
    </source>
</evidence>
<dbReference type="AlphaFoldDB" id="A0A484FUJ7"/>
<evidence type="ECO:0000256" key="2">
    <source>
        <dbReference type="ARBA" id="ARBA00020093"/>
    </source>
</evidence>
<comment type="caution">
    <text evidence="14">The sequence shown here is derived from an EMBL/GenBank/DDBJ whole genome shotgun (WGS) entry which is preliminary data.</text>
</comment>
<evidence type="ECO:0000256" key="12">
    <source>
        <dbReference type="RuleBase" id="RU003474"/>
    </source>
</evidence>
<dbReference type="GO" id="GO:0003676">
    <property type="term" value="F:nucleic acid binding"/>
    <property type="evidence" value="ECO:0007669"/>
    <property type="project" value="InterPro"/>
</dbReference>
<gene>
    <name evidence="14" type="primary">RPC11</name>
    <name evidence="14" type="ORF">Cob_v005699</name>
</gene>
<evidence type="ECO:0000256" key="10">
    <source>
        <dbReference type="ARBA" id="ARBA00078207"/>
    </source>
</evidence>
<dbReference type="OrthoDB" id="282152at2759"/>
<dbReference type="Proteomes" id="UP000014480">
    <property type="component" value="Unassembled WGS sequence"/>
</dbReference>
<dbReference type="InterPro" id="IPR001222">
    <property type="entry name" value="Znf_TFIIS"/>
</dbReference>
<comment type="subcellular location">
    <subcellularLocation>
        <location evidence="1">Nucleus</location>
    </subcellularLocation>
</comment>
<keyword evidence="4 12" id="KW-0479">Metal-binding</keyword>
<keyword evidence="5 11" id="KW-0863">Zinc-finger</keyword>
<dbReference type="PANTHER" id="PTHR11239">
    <property type="entry name" value="DNA-DIRECTED RNA POLYMERASE"/>
    <property type="match status" value="1"/>
</dbReference>
<dbReference type="CDD" id="cd10509">
    <property type="entry name" value="Zn-ribbon_RPC11"/>
    <property type="match status" value="1"/>
</dbReference>
<evidence type="ECO:0000256" key="8">
    <source>
        <dbReference type="ARBA" id="ARBA00023242"/>
    </source>
</evidence>
<evidence type="ECO:0000256" key="11">
    <source>
        <dbReference type="PROSITE-ProRule" id="PRU00472"/>
    </source>
</evidence>
<sequence length="183" mass="20988">MPAEILLERRSDSMSFYPGFLPSCLYIVLLGSQLACRHRNLHLPAPTHSQQCSRPHAQRCTQFYYPKDQASGKMLLFCPNCANILTVSAYAGVRNRLECRTCPYEHAITEAIYSRREFQRKEREDVFGGPGEWDNADKARAQCPKDGCNGEEAAFFQVQIRSADEPMTTFYKCMTCGNRWREN</sequence>
<dbReference type="InterPro" id="IPR012164">
    <property type="entry name" value="Rpa12/Rpb9/Rpc10/TFS"/>
</dbReference>
<dbReference type="GO" id="GO:0006386">
    <property type="term" value="P:termination of RNA polymerase III transcription"/>
    <property type="evidence" value="ECO:0007669"/>
    <property type="project" value="UniProtKB-ARBA"/>
</dbReference>
<keyword evidence="15" id="KW-1185">Reference proteome</keyword>
<organism evidence="14 15">
    <name type="scientific">Colletotrichum orbiculare (strain 104-T / ATCC 96160 / CBS 514.97 / LARS 414 / MAFF 240422)</name>
    <name type="common">Cucumber anthracnose fungus</name>
    <name type="synonym">Colletotrichum lagenarium</name>
    <dbReference type="NCBI Taxonomy" id="1213857"/>
    <lineage>
        <taxon>Eukaryota</taxon>
        <taxon>Fungi</taxon>
        <taxon>Dikarya</taxon>
        <taxon>Ascomycota</taxon>
        <taxon>Pezizomycotina</taxon>
        <taxon>Sordariomycetes</taxon>
        <taxon>Hypocreomycetidae</taxon>
        <taxon>Glomerellales</taxon>
        <taxon>Glomerellaceae</taxon>
        <taxon>Colletotrichum</taxon>
        <taxon>Colletotrichum orbiculare species complex</taxon>
    </lineage>
</organism>
<proteinExistence type="inferred from homology"/>
<evidence type="ECO:0000256" key="6">
    <source>
        <dbReference type="ARBA" id="ARBA00022833"/>
    </source>
</evidence>
<keyword evidence="6" id="KW-0862">Zinc</keyword>
<dbReference type="SMART" id="SM00661">
    <property type="entry name" value="RPOL9"/>
    <property type="match status" value="1"/>
</dbReference>
<evidence type="ECO:0000256" key="7">
    <source>
        <dbReference type="ARBA" id="ARBA00023163"/>
    </source>
</evidence>
<dbReference type="InterPro" id="IPR034014">
    <property type="entry name" value="Zn_ribbon_RPC11_C"/>
</dbReference>
<dbReference type="Gene3D" id="2.20.25.10">
    <property type="match status" value="1"/>
</dbReference>
<protein>
    <recommendedName>
        <fullName evidence="2">DNA-directed RNA polymerase III subunit RPC10</fullName>
    </recommendedName>
    <alternativeName>
        <fullName evidence="10">DNA-directed RNA polymerases III 12.5 kDa polypeptide</fullName>
    </alternativeName>
    <alternativeName>
        <fullName evidence="9">RNA polymerase III subunit C11</fullName>
    </alternativeName>
</protein>
<dbReference type="PANTHER" id="PTHR11239:SF12">
    <property type="entry name" value="DNA-DIRECTED RNA POLYMERASE III SUBUNIT RPC10"/>
    <property type="match status" value="1"/>
</dbReference>
<evidence type="ECO:0000256" key="3">
    <source>
        <dbReference type="ARBA" id="ARBA00022478"/>
    </source>
</evidence>
<reference evidence="15" key="1">
    <citation type="journal article" date="2013" name="New Phytol.">
        <title>Comparative genomic and transcriptomic analyses reveal the hemibiotrophic stage shift of Colletotrichum fungi.</title>
        <authorList>
            <person name="Gan P."/>
            <person name="Ikeda K."/>
            <person name="Irieda H."/>
            <person name="Narusaka M."/>
            <person name="O'Connell R.J."/>
            <person name="Narusaka Y."/>
            <person name="Takano Y."/>
            <person name="Kubo Y."/>
            <person name="Shirasu K."/>
        </authorList>
    </citation>
    <scope>NUCLEOTIDE SEQUENCE [LARGE SCALE GENOMIC DNA]</scope>
    <source>
        <strain evidence="15">104-T / ATCC 96160 / CBS 514.97 / LARS 414 / MAFF 240422</strain>
    </source>
</reference>
<dbReference type="Pfam" id="PF01096">
    <property type="entry name" value="Zn_ribbon_TFIIS"/>
    <property type="match status" value="1"/>
</dbReference>
<dbReference type="GO" id="GO:0003899">
    <property type="term" value="F:DNA-directed RNA polymerase activity"/>
    <property type="evidence" value="ECO:0007669"/>
    <property type="project" value="InterPro"/>
</dbReference>
<feature type="domain" description="TFIIS-type" evidence="13">
    <location>
        <begin position="139"/>
        <end position="181"/>
    </location>
</feature>
<name>A0A484FUJ7_COLOR</name>
<dbReference type="GO" id="GO:0008270">
    <property type="term" value="F:zinc ion binding"/>
    <property type="evidence" value="ECO:0007669"/>
    <property type="project" value="UniProtKB-KW"/>
</dbReference>
<evidence type="ECO:0000313" key="14">
    <source>
        <dbReference type="EMBL" id="TDZ21164.1"/>
    </source>
</evidence>
<dbReference type="GO" id="GO:0005666">
    <property type="term" value="C:RNA polymerase III complex"/>
    <property type="evidence" value="ECO:0007669"/>
    <property type="project" value="TreeGrafter"/>
</dbReference>
<dbReference type="InterPro" id="IPR001529">
    <property type="entry name" value="Zn_ribbon_RPB9"/>
</dbReference>
<evidence type="ECO:0000256" key="1">
    <source>
        <dbReference type="ARBA" id="ARBA00004123"/>
    </source>
</evidence>
<dbReference type="EMBL" id="AMCV02000015">
    <property type="protein sequence ID" value="TDZ21164.1"/>
    <property type="molecule type" value="Genomic_DNA"/>
</dbReference>